<protein>
    <recommendedName>
        <fullName evidence="3">CopG family transcriptional regulator</fullName>
    </recommendedName>
</protein>
<dbReference type="EMBL" id="MTEJ01000707">
    <property type="protein sequence ID" value="OQW99236.1"/>
    <property type="molecule type" value="Genomic_DNA"/>
</dbReference>
<evidence type="ECO:0000313" key="1">
    <source>
        <dbReference type="EMBL" id="OQW99236.1"/>
    </source>
</evidence>
<sequence>MKNVTVVLDDEVAHWVRVWAAKQNTSISQLLGNLLRRRMHEENGYQAAMQQFLARTPKALKPKGERYPSRESLYER</sequence>
<dbReference type="Proteomes" id="UP000192491">
    <property type="component" value="Unassembled WGS sequence"/>
</dbReference>
<accession>A0A1Y1Q8F8</accession>
<organism evidence="1 2">
    <name type="scientific">Thiothrix lacustris</name>
    <dbReference type="NCBI Taxonomy" id="525917"/>
    <lineage>
        <taxon>Bacteria</taxon>
        <taxon>Pseudomonadati</taxon>
        <taxon>Pseudomonadota</taxon>
        <taxon>Gammaproteobacteria</taxon>
        <taxon>Thiotrichales</taxon>
        <taxon>Thiotrichaceae</taxon>
        <taxon>Thiothrix</taxon>
    </lineage>
</organism>
<evidence type="ECO:0008006" key="3">
    <source>
        <dbReference type="Google" id="ProtNLM"/>
    </source>
</evidence>
<gene>
    <name evidence="1" type="ORF">BWK73_50830</name>
</gene>
<name>A0A1Y1Q8F8_9GAMM</name>
<proteinExistence type="predicted"/>
<dbReference type="AlphaFoldDB" id="A0A1Y1Q8F8"/>
<evidence type="ECO:0000313" key="2">
    <source>
        <dbReference type="Proteomes" id="UP000192491"/>
    </source>
</evidence>
<comment type="caution">
    <text evidence="1">The sequence shown here is derived from an EMBL/GenBank/DDBJ whole genome shotgun (WGS) entry which is preliminary data.</text>
</comment>
<reference evidence="1 2" key="1">
    <citation type="submission" date="2017-01" db="EMBL/GenBank/DDBJ databases">
        <title>Novel large sulfur bacteria in the metagenomes of groundwater-fed chemosynthetic microbial mats in the Lake Huron basin.</title>
        <authorList>
            <person name="Sharrar A.M."/>
            <person name="Flood B.E."/>
            <person name="Bailey J.V."/>
            <person name="Jones D.S."/>
            <person name="Biddanda B."/>
            <person name="Ruberg S.A."/>
            <person name="Marcus D.N."/>
            <person name="Dick G.J."/>
        </authorList>
    </citation>
    <scope>NUCLEOTIDE SEQUENCE [LARGE SCALE GENOMIC DNA]</scope>
    <source>
        <strain evidence="1">A8</strain>
    </source>
</reference>